<dbReference type="InterPro" id="IPR050980">
    <property type="entry name" value="2C_sensor_his_kinase"/>
</dbReference>
<evidence type="ECO:0000256" key="2">
    <source>
        <dbReference type="ARBA" id="ARBA00012438"/>
    </source>
</evidence>
<dbReference type="STRING" id="862908.BMS_0313"/>
<keyword evidence="3" id="KW-0808">Transferase</keyword>
<proteinExistence type="predicted"/>
<dbReference type="RefSeq" id="WP_014243027.1">
    <property type="nucleotide sequence ID" value="NC_016620.1"/>
</dbReference>
<dbReference type="PANTHER" id="PTHR44936:SF10">
    <property type="entry name" value="SENSOR PROTEIN RSTB"/>
    <property type="match status" value="1"/>
</dbReference>
<evidence type="ECO:0000256" key="3">
    <source>
        <dbReference type="ARBA" id="ARBA00022679"/>
    </source>
</evidence>
<dbReference type="Pfam" id="PF02518">
    <property type="entry name" value="HATPase_c"/>
    <property type="match status" value="1"/>
</dbReference>
<dbReference type="GO" id="GO:0004673">
    <property type="term" value="F:protein histidine kinase activity"/>
    <property type="evidence" value="ECO:0007669"/>
    <property type="project" value="UniProtKB-EC"/>
</dbReference>
<evidence type="ECO:0000256" key="5">
    <source>
        <dbReference type="ARBA" id="ARBA00022777"/>
    </source>
</evidence>
<dbReference type="InterPro" id="IPR036890">
    <property type="entry name" value="HATPase_C_sf"/>
</dbReference>
<feature type="domain" description="Histidine kinase" evidence="7">
    <location>
        <begin position="10"/>
        <end position="207"/>
    </location>
</feature>
<accession>E1X3E3</accession>
<dbReference type="AlphaFoldDB" id="E1X3E3"/>
<dbReference type="SMART" id="SM00387">
    <property type="entry name" value="HATPase_c"/>
    <property type="match status" value="1"/>
</dbReference>
<evidence type="ECO:0000256" key="1">
    <source>
        <dbReference type="ARBA" id="ARBA00000085"/>
    </source>
</evidence>
<evidence type="ECO:0000256" key="4">
    <source>
        <dbReference type="ARBA" id="ARBA00022741"/>
    </source>
</evidence>
<dbReference type="PATRIC" id="fig|862908.3.peg.301"/>
<evidence type="ECO:0000256" key="6">
    <source>
        <dbReference type="ARBA" id="ARBA00022840"/>
    </source>
</evidence>
<dbReference type="KEGG" id="bmx:BMS_0313"/>
<dbReference type="InterPro" id="IPR003594">
    <property type="entry name" value="HATPase_dom"/>
</dbReference>
<evidence type="ECO:0000259" key="7">
    <source>
        <dbReference type="PROSITE" id="PS50109"/>
    </source>
</evidence>
<dbReference type="EMBL" id="FQ312005">
    <property type="protein sequence ID" value="CBW25238.1"/>
    <property type="molecule type" value="Genomic_DNA"/>
</dbReference>
<dbReference type="PROSITE" id="PS50109">
    <property type="entry name" value="HIS_KIN"/>
    <property type="match status" value="1"/>
</dbReference>
<name>E1X3E3_HALMS</name>
<dbReference type="PRINTS" id="PR00344">
    <property type="entry name" value="BCTRLSENSOR"/>
</dbReference>
<sequence length="214" mass="24067">MQPQNLHIQQFKHDMASPMSVLKTVFETNDGWSEDQKEIISMTMKRLEKLVSNLDSHEETKQISPYKLIDQIIKEKEVEYQKQNISYKISFASNAKNSLCNIQAEEFKRVISNILNNSVSAISDQGFIRVKGIIKNNRLIISITDNGHGISPEQISKVSELGFSSKDSSGLGLYHAKKVITKWRGKLKISSIFNLGTKVSLIIPISPSINTLCA</sequence>
<dbReference type="InterPro" id="IPR005467">
    <property type="entry name" value="His_kinase_dom"/>
</dbReference>
<keyword evidence="5 8" id="KW-0418">Kinase</keyword>
<dbReference type="OrthoDB" id="5289089at2"/>
<dbReference type="HOGENOM" id="CLU_1287335_0_0_7"/>
<dbReference type="GO" id="GO:0005524">
    <property type="term" value="F:ATP binding"/>
    <property type="evidence" value="ECO:0007669"/>
    <property type="project" value="UniProtKB-KW"/>
</dbReference>
<keyword evidence="6" id="KW-0067">ATP-binding</keyword>
<keyword evidence="4" id="KW-0547">Nucleotide-binding</keyword>
<keyword evidence="9" id="KW-1185">Reference proteome</keyword>
<comment type="catalytic activity">
    <reaction evidence="1">
        <text>ATP + protein L-histidine = ADP + protein N-phospho-L-histidine.</text>
        <dbReference type="EC" id="2.7.13.3"/>
    </reaction>
</comment>
<dbReference type="SUPFAM" id="SSF55874">
    <property type="entry name" value="ATPase domain of HSP90 chaperone/DNA topoisomerase II/histidine kinase"/>
    <property type="match status" value="1"/>
</dbReference>
<organism evidence="8 9">
    <name type="scientific">Halobacteriovorax marinus (strain ATCC BAA-682 / DSM 15412 / SJ)</name>
    <name type="common">Bacteriovorax marinus</name>
    <dbReference type="NCBI Taxonomy" id="862908"/>
    <lineage>
        <taxon>Bacteria</taxon>
        <taxon>Pseudomonadati</taxon>
        <taxon>Bdellovibrionota</taxon>
        <taxon>Bacteriovoracia</taxon>
        <taxon>Bacteriovoracales</taxon>
        <taxon>Halobacteriovoraceae</taxon>
        <taxon>Halobacteriovorax</taxon>
    </lineage>
</organism>
<dbReference type="InterPro" id="IPR004358">
    <property type="entry name" value="Sig_transdc_His_kin-like_C"/>
</dbReference>
<gene>
    <name evidence="8" type="ordered locus">BMS_0313</name>
</gene>
<dbReference type="Gene3D" id="3.30.565.10">
    <property type="entry name" value="Histidine kinase-like ATPase, C-terminal domain"/>
    <property type="match status" value="1"/>
</dbReference>
<dbReference type="EC" id="2.7.13.3" evidence="2"/>
<protein>
    <recommendedName>
        <fullName evidence="2">histidine kinase</fullName>
        <ecNumber evidence="2">2.7.13.3</ecNumber>
    </recommendedName>
</protein>
<dbReference type="eggNOG" id="COG2205">
    <property type="taxonomic scope" value="Bacteria"/>
</dbReference>
<reference evidence="8" key="2">
    <citation type="journal article" date="2012" name="ISME J.">
        <title>A small predatory core genome in the divergent marine Bacteriovorax marinus SJ and the terrestrial Bdellovibrio bacteriovorus.</title>
        <authorList>
            <person name="Crossman L.C."/>
            <person name="Chen H."/>
            <person name="Cerdeno-Tarraga A.M."/>
            <person name="Brooks K."/>
            <person name="Quail M.A."/>
            <person name="Pineiro S.A."/>
            <person name="Hobley L."/>
            <person name="Sockett R.E."/>
            <person name="Bentley S.D."/>
            <person name="Parkhill J."/>
            <person name="Williams H.N."/>
            <person name="Stine O.C."/>
        </authorList>
    </citation>
    <scope>NUCLEOTIDE SEQUENCE</scope>
    <source>
        <strain evidence="8">SJ</strain>
    </source>
</reference>
<evidence type="ECO:0000313" key="9">
    <source>
        <dbReference type="Proteomes" id="UP000008963"/>
    </source>
</evidence>
<reference evidence="8" key="1">
    <citation type="submission" date="2010-07" db="EMBL/GenBank/DDBJ databases">
        <authorList>
            <person name="Aslett M."/>
        </authorList>
    </citation>
    <scope>NUCLEOTIDE SEQUENCE</scope>
    <source>
        <strain evidence="8">SJ</strain>
    </source>
</reference>
<evidence type="ECO:0000313" key="8">
    <source>
        <dbReference type="EMBL" id="CBW25238.1"/>
    </source>
</evidence>
<dbReference type="Proteomes" id="UP000008963">
    <property type="component" value="Chromosome"/>
</dbReference>
<dbReference type="PANTHER" id="PTHR44936">
    <property type="entry name" value="SENSOR PROTEIN CREC"/>
    <property type="match status" value="1"/>
</dbReference>